<dbReference type="CDD" id="cd04317">
    <property type="entry name" value="EcAspRS_like_N"/>
    <property type="match status" value="1"/>
</dbReference>
<feature type="region of interest" description="Aspartate" evidence="7">
    <location>
        <begin position="207"/>
        <end position="210"/>
    </location>
</feature>
<feature type="site" description="Important for tRNA non-discrimination" evidence="7">
    <location>
        <position position="39"/>
    </location>
</feature>
<dbReference type="GO" id="GO:0005524">
    <property type="term" value="F:ATP binding"/>
    <property type="evidence" value="ECO:0007669"/>
    <property type="project" value="UniProtKB-UniRule"/>
</dbReference>
<evidence type="ECO:0000256" key="7">
    <source>
        <dbReference type="HAMAP-Rule" id="MF_00044"/>
    </source>
</evidence>
<keyword evidence="7" id="KW-0963">Cytoplasm</keyword>
<dbReference type="GO" id="GO:0003676">
    <property type="term" value="F:nucleic acid binding"/>
    <property type="evidence" value="ECO:0007669"/>
    <property type="project" value="InterPro"/>
</dbReference>
<dbReference type="NCBIfam" id="NF001750">
    <property type="entry name" value="PRK00476.1"/>
    <property type="match status" value="1"/>
</dbReference>
<gene>
    <name evidence="7 9" type="primary">aspS</name>
    <name evidence="9" type="ORF">ICT70_12015</name>
</gene>
<dbReference type="NCBIfam" id="TIGR00459">
    <property type="entry name" value="aspS_bact"/>
    <property type="match status" value="1"/>
</dbReference>
<dbReference type="InterPro" id="IPR002312">
    <property type="entry name" value="Asp/Asn-tRNA-synth_IIb"/>
</dbReference>
<dbReference type="EC" id="6.1.1.23" evidence="7"/>
<feature type="binding site" evidence="7">
    <location>
        <begin position="542"/>
        <end position="545"/>
    </location>
    <ligand>
        <name>ATP</name>
        <dbReference type="ChEBI" id="CHEBI:30616"/>
    </ligand>
</feature>
<dbReference type="Pfam" id="PF02938">
    <property type="entry name" value="GAD"/>
    <property type="match status" value="1"/>
</dbReference>
<feature type="binding site" evidence="7">
    <location>
        <begin position="229"/>
        <end position="231"/>
    </location>
    <ligand>
        <name>ATP</name>
        <dbReference type="ChEBI" id="CHEBI:30616"/>
    </ligand>
</feature>
<dbReference type="Gene3D" id="3.30.930.10">
    <property type="entry name" value="Bira Bifunctional Protein, Domain 2"/>
    <property type="match status" value="1"/>
</dbReference>
<comment type="similarity">
    <text evidence="1 7">Belongs to the class-II aminoacyl-tRNA synthetase family. Type 1 subfamily.</text>
</comment>
<comment type="catalytic activity">
    <reaction evidence="7">
        <text>tRNA(Asx) + L-aspartate + ATP = L-aspartyl-tRNA(Asx) + AMP + diphosphate</text>
        <dbReference type="Rhea" id="RHEA:18349"/>
        <dbReference type="Rhea" id="RHEA-COMP:9710"/>
        <dbReference type="Rhea" id="RHEA-COMP:9711"/>
        <dbReference type="ChEBI" id="CHEBI:29991"/>
        <dbReference type="ChEBI" id="CHEBI:30616"/>
        <dbReference type="ChEBI" id="CHEBI:33019"/>
        <dbReference type="ChEBI" id="CHEBI:78442"/>
        <dbReference type="ChEBI" id="CHEBI:78516"/>
        <dbReference type="ChEBI" id="CHEBI:456215"/>
        <dbReference type="EC" id="6.1.1.23"/>
    </reaction>
</comment>
<dbReference type="AlphaFoldDB" id="A0A8J6UQ25"/>
<evidence type="ECO:0000313" key="10">
    <source>
        <dbReference type="Proteomes" id="UP000632828"/>
    </source>
</evidence>
<dbReference type="InterPro" id="IPR047089">
    <property type="entry name" value="Asp-tRNA-ligase_1_N"/>
</dbReference>
<feature type="binding site" evidence="7">
    <location>
        <position position="497"/>
    </location>
    <ligand>
        <name>L-aspartate</name>
        <dbReference type="ChEBI" id="CHEBI:29991"/>
    </ligand>
</feature>
<dbReference type="Pfam" id="PF00152">
    <property type="entry name" value="tRNA-synt_2"/>
    <property type="match status" value="1"/>
</dbReference>
<comment type="caution">
    <text evidence="9">The sequence shown here is derived from an EMBL/GenBank/DDBJ whole genome shotgun (WGS) entry which is preliminary data.</text>
</comment>
<dbReference type="CDD" id="cd00777">
    <property type="entry name" value="AspRS_core"/>
    <property type="match status" value="1"/>
</dbReference>
<reference evidence="9" key="1">
    <citation type="submission" date="2020-09" db="EMBL/GenBank/DDBJ databases">
        <title>Pelobacter alkaliphilus sp. nov., a novel anaerobic arsenate-reducing bacterium from terrestrial mud volcano.</title>
        <authorList>
            <person name="Khomyakova M.A."/>
            <person name="Merkel A.Y."/>
            <person name="Slobodkin A.I."/>
        </authorList>
    </citation>
    <scope>NUCLEOTIDE SEQUENCE</scope>
    <source>
        <strain evidence="9">M08fum</strain>
    </source>
</reference>
<dbReference type="RefSeq" id="WP_191156981.1">
    <property type="nucleotide sequence ID" value="NZ_JACWUN010000014.1"/>
</dbReference>
<dbReference type="EMBL" id="JACWUN010000014">
    <property type="protein sequence ID" value="MBD1401399.1"/>
    <property type="molecule type" value="Genomic_DNA"/>
</dbReference>
<comment type="function">
    <text evidence="7">Aspartyl-tRNA synthetase with relaxed tRNA specificity since it is able to aspartylate not only its cognate tRNA(Asp) but also tRNA(Asn). Reaction proceeds in two steps: L-aspartate is first activated by ATP to form Asp-AMP and then transferred to the acceptor end of tRNA(Asp/Asn).</text>
</comment>
<dbReference type="InterPro" id="IPR004115">
    <property type="entry name" value="GAD-like_sf"/>
</dbReference>
<dbReference type="InterPro" id="IPR047090">
    <property type="entry name" value="AspRS_core"/>
</dbReference>
<evidence type="ECO:0000313" key="9">
    <source>
        <dbReference type="EMBL" id="MBD1401399.1"/>
    </source>
</evidence>
<dbReference type="SUPFAM" id="SSF55681">
    <property type="entry name" value="Class II aaRS and biotin synthetases"/>
    <property type="match status" value="1"/>
</dbReference>
<keyword evidence="2 7" id="KW-0436">Ligase</keyword>
<dbReference type="PANTHER" id="PTHR22594:SF5">
    <property type="entry name" value="ASPARTATE--TRNA LIGASE, MITOCHONDRIAL"/>
    <property type="match status" value="1"/>
</dbReference>
<dbReference type="InterPro" id="IPR045864">
    <property type="entry name" value="aa-tRNA-synth_II/BPL/LPL"/>
</dbReference>
<evidence type="ECO:0000256" key="3">
    <source>
        <dbReference type="ARBA" id="ARBA00022741"/>
    </source>
</evidence>
<name>A0A8J6UQ25_9BACT</name>
<feature type="binding site" evidence="7">
    <location>
        <position position="456"/>
    </location>
    <ligand>
        <name>L-aspartate</name>
        <dbReference type="ChEBI" id="CHEBI:29991"/>
    </ligand>
</feature>
<dbReference type="GO" id="GO:0006422">
    <property type="term" value="P:aspartyl-tRNA aminoacylation"/>
    <property type="evidence" value="ECO:0007669"/>
    <property type="project" value="UniProtKB-UniRule"/>
</dbReference>
<comment type="subcellular location">
    <subcellularLocation>
        <location evidence="7">Cytoplasm</location>
    </subcellularLocation>
</comment>
<dbReference type="PANTHER" id="PTHR22594">
    <property type="entry name" value="ASPARTYL/LYSYL-TRNA SYNTHETASE"/>
    <property type="match status" value="1"/>
</dbReference>
<sequence length="596" mass="66415">MQNDKLGSWKRTHRCGELTAALIGQEVCVMGWVQKRRDHGGLIFIDLRDREGIVQLALDPDRDAASHKKAEQVRTEYVVAASGTVSARPEGTVNPRMKTGKIEIEVAELLILNRSETPPFMIDEYTEVAENIRLKYRYLDLRRPALQRNLMMRHLVAKTVRTYLDSQGFLEVETPVLTKSTPEGARDYLVPSRVNPGNFYALPQSPQLFKQLLMVSGFDRYFQIVKCFRDEDLRADRQPEFTQIDCEMSFVKSDDVIATMEGLIAAIFKEAIGLEVKLPMERLTYAEALRRFGVDNPDLRFDLELVDLTALVADSQFKVFAEVAAGGGLVKAINVKGGADFSRKDLDGFTDFVKIYGAKGLAWVKVTQEGWQSPIAKFFTGDELVSLNQALSAEDGDLLLFVADTAGVTNEALGRLRGHLGQRLGLASKDAYRFVWVTDFPLLEWDAEAKRYVAVHHPFTSPLEEDIPLLDSDPGKARAQAYDLVLNGSEVGGGSVRIHDQAVQSRLFELLGIGEQEAQLKFGFLLDALSYGAPPHGGIAFGLDRLMMILTAADSIRDVIAFPKTQKATCMLSDAPNAVDEKQLQELGIRLRKKQE</sequence>
<dbReference type="HAMAP" id="MF_00044">
    <property type="entry name" value="Asp_tRNA_synth_type1"/>
    <property type="match status" value="1"/>
</dbReference>
<feature type="binding site" evidence="7">
    <location>
        <position position="238"/>
    </location>
    <ligand>
        <name>ATP</name>
        <dbReference type="ChEBI" id="CHEBI:30616"/>
    </ligand>
</feature>
<dbReference type="InterPro" id="IPR006195">
    <property type="entry name" value="aa-tRNA-synth_II"/>
</dbReference>
<dbReference type="InterPro" id="IPR029351">
    <property type="entry name" value="GAD_dom"/>
</dbReference>
<evidence type="ECO:0000259" key="8">
    <source>
        <dbReference type="PROSITE" id="PS50862"/>
    </source>
</evidence>
<keyword evidence="5 7" id="KW-0648">Protein biosynthesis</keyword>
<dbReference type="SUPFAM" id="SSF55261">
    <property type="entry name" value="GAD domain-like"/>
    <property type="match status" value="1"/>
</dbReference>
<dbReference type="Gene3D" id="2.40.50.140">
    <property type="entry name" value="Nucleic acid-binding proteins"/>
    <property type="match status" value="1"/>
</dbReference>
<keyword evidence="3 7" id="KW-0547">Nucleotide-binding</keyword>
<proteinExistence type="inferred from homology"/>
<dbReference type="InterPro" id="IPR004364">
    <property type="entry name" value="Aa-tRNA-synt_II"/>
</dbReference>
<dbReference type="InterPro" id="IPR004365">
    <property type="entry name" value="NA-bd_OB_tRNA"/>
</dbReference>
<accession>A0A8J6UQ25</accession>
<comment type="subunit">
    <text evidence="7">Homodimer.</text>
</comment>
<evidence type="ECO:0000256" key="4">
    <source>
        <dbReference type="ARBA" id="ARBA00022840"/>
    </source>
</evidence>
<feature type="site" description="Important for tRNA non-discrimination" evidence="7">
    <location>
        <position position="91"/>
    </location>
</feature>
<dbReference type="PRINTS" id="PR01042">
    <property type="entry name" value="TRNASYNTHASP"/>
</dbReference>
<feature type="domain" description="Aminoacyl-transfer RNA synthetases class-II family profile" evidence="8">
    <location>
        <begin position="150"/>
        <end position="563"/>
    </location>
</feature>
<organism evidence="9 10">
    <name type="scientific">Pelovirga terrestris</name>
    <dbReference type="NCBI Taxonomy" id="2771352"/>
    <lineage>
        <taxon>Bacteria</taxon>
        <taxon>Pseudomonadati</taxon>
        <taxon>Thermodesulfobacteriota</taxon>
        <taxon>Desulfuromonadia</taxon>
        <taxon>Geobacterales</taxon>
        <taxon>Geobacteraceae</taxon>
        <taxon>Pelovirga</taxon>
    </lineage>
</organism>
<dbReference type="Pfam" id="PF01336">
    <property type="entry name" value="tRNA_anti-codon"/>
    <property type="match status" value="1"/>
</dbReference>
<keyword evidence="4 7" id="KW-0067">ATP-binding</keyword>
<dbReference type="GO" id="GO:0050560">
    <property type="term" value="F:aspartate-tRNA(Asn) ligase activity"/>
    <property type="evidence" value="ECO:0007669"/>
    <property type="project" value="UniProtKB-EC"/>
</dbReference>
<feature type="binding site" evidence="7">
    <location>
        <position position="490"/>
    </location>
    <ligand>
        <name>ATP</name>
        <dbReference type="ChEBI" id="CHEBI:30616"/>
    </ligand>
</feature>
<dbReference type="Gene3D" id="3.30.1360.30">
    <property type="entry name" value="GAD-like domain"/>
    <property type="match status" value="1"/>
</dbReference>
<evidence type="ECO:0000256" key="6">
    <source>
        <dbReference type="ARBA" id="ARBA00023146"/>
    </source>
</evidence>
<dbReference type="Proteomes" id="UP000632828">
    <property type="component" value="Unassembled WGS sequence"/>
</dbReference>
<evidence type="ECO:0000256" key="2">
    <source>
        <dbReference type="ARBA" id="ARBA00022598"/>
    </source>
</evidence>
<dbReference type="InterPro" id="IPR004524">
    <property type="entry name" value="Asp-tRNA-ligase_1"/>
</dbReference>
<dbReference type="GO" id="GO:0004815">
    <property type="term" value="F:aspartate-tRNA ligase activity"/>
    <property type="evidence" value="ECO:0007669"/>
    <property type="project" value="UniProtKB-UniRule"/>
</dbReference>
<protein>
    <recommendedName>
        <fullName evidence="7">Aspartate--tRNA(Asp/Asn) ligase</fullName>
        <ecNumber evidence="7">6.1.1.23</ecNumber>
    </recommendedName>
    <alternativeName>
        <fullName evidence="7">Aspartyl-tRNA synthetase</fullName>
        <shortName evidence="7">AspRS</shortName>
    </alternativeName>
    <alternativeName>
        <fullName evidence="7">Non-discriminating aspartyl-tRNA synthetase</fullName>
        <shortName evidence="7">ND-AspRS</shortName>
    </alternativeName>
</protein>
<feature type="binding site" evidence="7">
    <location>
        <position position="183"/>
    </location>
    <ligand>
        <name>L-aspartate</name>
        <dbReference type="ChEBI" id="CHEBI:29991"/>
    </ligand>
</feature>
<evidence type="ECO:0000256" key="5">
    <source>
        <dbReference type="ARBA" id="ARBA00022917"/>
    </source>
</evidence>
<dbReference type="InterPro" id="IPR012340">
    <property type="entry name" value="NA-bd_OB-fold"/>
</dbReference>
<dbReference type="SUPFAM" id="SSF50249">
    <property type="entry name" value="Nucleic acid-binding proteins"/>
    <property type="match status" value="1"/>
</dbReference>
<dbReference type="PROSITE" id="PS50862">
    <property type="entry name" value="AA_TRNA_LIGASE_II"/>
    <property type="match status" value="1"/>
</dbReference>
<evidence type="ECO:0000256" key="1">
    <source>
        <dbReference type="ARBA" id="ARBA00006303"/>
    </source>
</evidence>
<keyword evidence="6 7" id="KW-0030">Aminoacyl-tRNA synthetase</keyword>
<dbReference type="GO" id="GO:0005737">
    <property type="term" value="C:cytoplasm"/>
    <property type="evidence" value="ECO:0007669"/>
    <property type="project" value="UniProtKB-SubCell"/>
</dbReference>
<feature type="binding site" evidence="7">
    <location>
        <position position="229"/>
    </location>
    <ligand>
        <name>L-aspartate</name>
        <dbReference type="ChEBI" id="CHEBI:29991"/>
    </ligand>
</feature>
<keyword evidence="10" id="KW-1185">Reference proteome</keyword>